<protein>
    <recommendedName>
        <fullName evidence="18">Cytochrome P450</fullName>
    </recommendedName>
</protein>
<keyword evidence="6 15" id="KW-0812">Transmembrane</keyword>
<evidence type="ECO:0000313" key="16">
    <source>
        <dbReference type="EMBL" id="THG98633.1"/>
    </source>
</evidence>
<keyword evidence="10 13" id="KW-0408">Iron</keyword>
<comment type="subcellular location">
    <subcellularLocation>
        <location evidence="2">Membrane</location>
    </subcellularLocation>
</comment>
<evidence type="ECO:0000256" key="11">
    <source>
        <dbReference type="ARBA" id="ARBA00023033"/>
    </source>
</evidence>
<dbReference type="GO" id="GO:0004497">
    <property type="term" value="F:monooxygenase activity"/>
    <property type="evidence" value="ECO:0007669"/>
    <property type="project" value="UniProtKB-KW"/>
</dbReference>
<keyword evidence="5 13" id="KW-0349">Heme</keyword>
<dbReference type="InterPro" id="IPR001128">
    <property type="entry name" value="Cyt_P450"/>
</dbReference>
<dbReference type="CDD" id="cd11065">
    <property type="entry name" value="CYP64-like"/>
    <property type="match status" value="1"/>
</dbReference>
<dbReference type="Pfam" id="PF00067">
    <property type="entry name" value="p450"/>
    <property type="match status" value="2"/>
</dbReference>
<evidence type="ECO:0000256" key="2">
    <source>
        <dbReference type="ARBA" id="ARBA00004370"/>
    </source>
</evidence>
<dbReference type="GO" id="GO:0005506">
    <property type="term" value="F:iron ion binding"/>
    <property type="evidence" value="ECO:0007669"/>
    <property type="project" value="InterPro"/>
</dbReference>
<keyword evidence="17" id="KW-1185">Reference proteome</keyword>
<organism evidence="16 17">
    <name type="scientific">Hermanssonia centrifuga</name>
    <dbReference type="NCBI Taxonomy" id="98765"/>
    <lineage>
        <taxon>Eukaryota</taxon>
        <taxon>Fungi</taxon>
        <taxon>Dikarya</taxon>
        <taxon>Basidiomycota</taxon>
        <taxon>Agaricomycotina</taxon>
        <taxon>Agaricomycetes</taxon>
        <taxon>Polyporales</taxon>
        <taxon>Meruliaceae</taxon>
        <taxon>Hermanssonia</taxon>
    </lineage>
</organism>
<proteinExistence type="inferred from homology"/>
<comment type="cofactor">
    <cofactor evidence="1 13">
        <name>heme</name>
        <dbReference type="ChEBI" id="CHEBI:30413"/>
    </cofactor>
</comment>
<evidence type="ECO:0008006" key="18">
    <source>
        <dbReference type="Google" id="ProtNLM"/>
    </source>
</evidence>
<dbReference type="PANTHER" id="PTHR46300">
    <property type="entry name" value="P450, PUTATIVE (EUROFUNG)-RELATED-RELATED"/>
    <property type="match status" value="1"/>
</dbReference>
<evidence type="ECO:0000256" key="6">
    <source>
        <dbReference type="ARBA" id="ARBA00022692"/>
    </source>
</evidence>
<dbReference type="EMBL" id="SGPJ01000110">
    <property type="protein sequence ID" value="THG98633.1"/>
    <property type="molecule type" value="Genomic_DNA"/>
</dbReference>
<evidence type="ECO:0000256" key="1">
    <source>
        <dbReference type="ARBA" id="ARBA00001971"/>
    </source>
</evidence>
<comment type="caution">
    <text evidence="16">The sequence shown here is derived from an EMBL/GenBank/DDBJ whole genome shotgun (WGS) entry which is preliminary data.</text>
</comment>
<dbReference type="GO" id="GO:0020037">
    <property type="term" value="F:heme binding"/>
    <property type="evidence" value="ECO:0007669"/>
    <property type="project" value="InterPro"/>
</dbReference>
<sequence length="521" mass="58051">MSPVLLWATATLLAIFAMKIALFLRRDIALKKIMPPGPPGLPLLGNILQLPSSGQHIYFSDIKSTWAADLIDRRSGIYSNRPPFIMTSDILCGGLFVSFASYGPLWRKLRRAAHVGFNVRASKSYQPIQEREASAFVSNLLKSPSHWRDHTERSAMPFIDTFPYLLMHVNSSAASAILAVVYGWPSLDASGDPLVTRIKDFMDRVLTSSFPGAFLVDIFPSMLYIPTWLASWKRRGLKWHQEDTEFFETFLVDAREKMHIGGDQPTFAARMLESEKKGELTLKEVAWITGTMFGTGVNTGAAVLEVFFLAMLLFPDAMRRAQAQIDEVVGRDRMPTFADQENLPYVTAMSKEVLRWNTISALGLHAATEVLLTLLISQFVCSYIALYQDDWYQGYFIPKGASAVSLTAHRADTNIAGTLIMLNLWGMNRDPTHYPDPGKFSPERFLNDEGQLSPPIPDTHGQGHIAFGGGRRLCIGMNLVNQSLFIDIASILWAFNIDKAVAEDGTVIEPSTTFVDDAILM</sequence>
<dbReference type="InterPro" id="IPR050364">
    <property type="entry name" value="Cytochrome_P450_fung"/>
</dbReference>
<dbReference type="PANTHER" id="PTHR46300:SF1">
    <property type="entry name" value="P450, PUTATIVE (EUROFUNG)-RELATED"/>
    <property type="match status" value="1"/>
</dbReference>
<gene>
    <name evidence="16" type="ORF">EW026_g3595</name>
</gene>
<dbReference type="Proteomes" id="UP000309038">
    <property type="component" value="Unassembled WGS sequence"/>
</dbReference>
<feature type="binding site" description="axial binding residue" evidence="13">
    <location>
        <position position="474"/>
    </location>
    <ligand>
        <name>heme</name>
        <dbReference type="ChEBI" id="CHEBI:30413"/>
    </ligand>
    <ligandPart>
        <name>Fe</name>
        <dbReference type="ChEBI" id="CHEBI:18248"/>
    </ligandPart>
</feature>
<evidence type="ECO:0000256" key="5">
    <source>
        <dbReference type="ARBA" id="ARBA00022617"/>
    </source>
</evidence>
<dbReference type="InterPro" id="IPR017972">
    <property type="entry name" value="Cyt_P450_CS"/>
</dbReference>
<evidence type="ECO:0000256" key="14">
    <source>
        <dbReference type="RuleBase" id="RU000461"/>
    </source>
</evidence>
<feature type="transmembrane region" description="Helical" evidence="15">
    <location>
        <begin position="6"/>
        <end position="24"/>
    </location>
</feature>
<keyword evidence="11 14" id="KW-0503">Monooxygenase</keyword>
<evidence type="ECO:0000256" key="15">
    <source>
        <dbReference type="SAM" id="Phobius"/>
    </source>
</evidence>
<dbReference type="GO" id="GO:0016020">
    <property type="term" value="C:membrane"/>
    <property type="evidence" value="ECO:0007669"/>
    <property type="project" value="UniProtKB-SubCell"/>
</dbReference>
<evidence type="ECO:0000256" key="8">
    <source>
        <dbReference type="ARBA" id="ARBA00022989"/>
    </source>
</evidence>
<keyword evidence="7 13" id="KW-0479">Metal-binding</keyword>
<evidence type="ECO:0000256" key="10">
    <source>
        <dbReference type="ARBA" id="ARBA00023004"/>
    </source>
</evidence>
<evidence type="ECO:0000256" key="13">
    <source>
        <dbReference type="PIRSR" id="PIRSR602401-1"/>
    </source>
</evidence>
<accession>A0A4S4KK67</accession>
<comment type="similarity">
    <text evidence="4 14">Belongs to the cytochrome P450 family.</text>
</comment>
<evidence type="ECO:0000313" key="17">
    <source>
        <dbReference type="Proteomes" id="UP000309038"/>
    </source>
</evidence>
<evidence type="ECO:0000256" key="3">
    <source>
        <dbReference type="ARBA" id="ARBA00005179"/>
    </source>
</evidence>
<evidence type="ECO:0000256" key="12">
    <source>
        <dbReference type="ARBA" id="ARBA00023136"/>
    </source>
</evidence>
<keyword evidence="9 14" id="KW-0560">Oxidoreductase</keyword>
<dbReference type="GO" id="GO:0016705">
    <property type="term" value="F:oxidoreductase activity, acting on paired donors, with incorporation or reduction of molecular oxygen"/>
    <property type="evidence" value="ECO:0007669"/>
    <property type="project" value="InterPro"/>
</dbReference>
<dbReference type="SUPFAM" id="SSF48264">
    <property type="entry name" value="Cytochrome P450"/>
    <property type="match status" value="1"/>
</dbReference>
<feature type="transmembrane region" description="Helical" evidence="15">
    <location>
        <begin position="285"/>
        <end position="314"/>
    </location>
</feature>
<feature type="transmembrane region" description="Helical" evidence="15">
    <location>
        <begin position="162"/>
        <end position="184"/>
    </location>
</feature>
<dbReference type="InterPro" id="IPR036396">
    <property type="entry name" value="Cyt_P450_sf"/>
</dbReference>
<evidence type="ECO:0000256" key="9">
    <source>
        <dbReference type="ARBA" id="ARBA00023002"/>
    </source>
</evidence>
<reference evidence="16 17" key="1">
    <citation type="submission" date="2019-02" db="EMBL/GenBank/DDBJ databases">
        <title>Genome sequencing of the rare red list fungi Phlebia centrifuga.</title>
        <authorList>
            <person name="Buettner E."/>
            <person name="Kellner H."/>
        </authorList>
    </citation>
    <scope>NUCLEOTIDE SEQUENCE [LARGE SCALE GENOMIC DNA]</scope>
    <source>
        <strain evidence="16 17">DSM 108282</strain>
    </source>
</reference>
<keyword evidence="8 15" id="KW-1133">Transmembrane helix</keyword>
<dbReference type="AlphaFoldDB" id="A0A4S4KK67"/>
<dbReference type="PROSITE" id="PS00086">
    <property type="entry name" value="CYTOCHROME_P450"/>
    <property type="match status" value="1"/>
</dbReference>
<dbReference type="Gene3D" id="1.10.630.10">
    <property type="entry name" value="Cytochrome P450"/>
    <property type="match status" value="1"/>
</dbReference>
<dbReference type="InterPro" id="IPR002401">
    <property type="entry name" value="Cyt_P450_E_grp-I"/>
</dbReference>
<evidence type="ECO:0000256" key="4">
    <source>
        <dbReference type="ARBA" id="ARBA00010617"/>
    </source>
</evidence>
<name>A0A4S4KK67_9APHY</name>
<feature type="transmembrane region" description="Helical" evidence="15">
    <location>
        <begin position="205"/>
        <end position="225"/>
    </location>
</feature>
<dbReference type="PRINTS" id="PR00463">
    <property type="entry name" value="EP450I"/>
</dbReference>
<comment type="pathway">
    <text evidence="3">Secondary metabolite biosynthesis.</text>
</comment>
<evidence type="ECO:0000256" key="7">
    <source>
        <dbReference type="ARBA" id="ARBA00022723"/>
    </source>
</evidence>
<keyword evidence="12 15" id="KW-0472">Membrane</keyword>